<reference evidence="3" key="1">
    <citation type="submission" date="2022-11" db="UniProtKB">
        <authorList>
            <consortium name="WormBaseParasite"/>
        </authorList>
    </citation>
    <scope>IDENTIFICATION</scope>
</reference>
<dbReference type="AlphaFoldDB" id="A0A914DAR3"/>
<dbReference type="PANTHER" id="PTHR31751">
    <property type="entry name" value="SI:CH211-108C17.2-RELATED-RELATED"/>
    <property type="match status" value="1"/>
</dbReference>
<feature type="region of interest" description="Disordered" evidence="1">
    <location>
        <begin position="199"/>
        <end position="226"/>
    </location>
</feature>
<organism evidence="2 3">
    <name type="scientific">Acrobeloides nanus</name>
    <dbReference type="NCBI Taxonomy" id="290746"/>
    <lineage>
        <taxon>Eukaryota</taxon>
        <taxon>Metazoa</taxon>
        <taxon>Ecdysozoa</taxon>
        <taxon>Nematoda</taxon>
        <taxon>Chromadorea</taxon>
        <taxon>Rhabditida</taxon>
        <taxon>Tylenchina</taxon>
        <taxon>Cephalobomorpha</taxon>
        <taxon>Cephaloboidea</taxon>
        <taxon>Cephalobidae</taxon>
        <taxon>Acrobeloides</taxon>
    </lineage>
</organism>
<accession>A0A914DAR3</accession>
<keyword evidence="2" id="KW-1185">Reference proteome</keyword>
<evidence type="ECO:0000256" key="1">
    <source>
        <dbReference type="SAM" id="MobiDB-lite"/>
    </source>
</evidence>
<evidence type="ECO:0000313" key="2">
    <source>
        <dbReference type="Proteomes" id="UP000887540"/>
    </source>
</evidence>
<dbReference type="PANTHER" id="PTHR31751:SF42">
    <property type="entry name" value="PROTEIN CBG10204"/>
    <property type="match status" value="1"/>
</dbReference>
<dbReference type="WBParaSite" id="ACRNAN_scaffold20841.g11032.t1">
    <property type="protein sequence ID" value="ACRNAN_scaffold20841.g11032.t1"/>
    <property type="gene ID" value="ACRNAN_scaffold20841.g11032"/>
</dbReference>
<name>A0A914DAR3_9BILA</name>
<evidence type="ECO:0000313" key="3">
    <source>
        <dbReference type="WBParaSite" id="ACRNAN_scaffold20841.g11032.t1"/>
    </source>
</evidence>
<proteinExistence type="predicted"/>
<dbReference type="Proteomes" id="UP000887540">
    <property type="component" value="Unplaced"/>
</dbReference>
<sequence length="226" mass="26050">MDGQFDSPDVIPCQNVTVSNTFKTKRFNAIHNCNHDNMHAPIHDPINPDSIAYKKLLELASKTIFMKDLTKLKPGNFTSFVESFNSSSNVFRPKRVFYPKIGFMHRSMLAALAWNANIWAKMSGKRRVSEVIITRSKASGENRTKYKFNTKDETWKRDIVHQAITNKKDQGMGRPNNDVVPEALDMIEVQRNEEEMLDNLLDDLDGEDQDENVDDEDEELSDYEME</sequence>
<protein>
    <submittedName>
        <fullName evidence="3">Uncharacterized protein</fullName>
    </submittedName>
</protein>